<organism evidence="1 2">
    <name type="scientific">Silurus asotus</name>
    <name type="common">Amur catfish</name>
    <name type="synonym">Parasilurus asotus</name>
    <dbReference type="NCBI Taxonomy" id="30991"/>
    <lineage>
        <taxon>Eukaryota</taxon>
        <taxon>Metazoa</taxon>
        <taxon>Chordata</taxon>
        <taxon>Craniata</taxon>
        <taxon>Vertebrata</taxon>
        <taxon>Euteleostomi</taxon>
        <taxon>Actinopterygii</taxon>
        <taxon>Neopterygii</taxon>
        <taxon>Teleostei</taxon>
        <taxon>Ostariophysi</taxon>
        <taxon>Siluriformes</taxon>
        <taxon>Siluridae</taxon>
        <taxon>Silurus</taxon>
    </lineage>
</organism>
<feature type="non-terminal residue" evidence="1">
    <location>
        <position position="1"/>
    </location>
</feature>
<proteinExistence type="predicted"/>
<keyword evidence="2" id="KW-1185">Reference proteome</keyword>
<reference evidence="1" key="1">
    <citation type="submission" date="2018-07" db="EMBL/GenBank/DDBJ databases">
        <title>Comparative genomics of catfishes provides insights into carnivory and benthic adaptation.</title>
        <authorList>
            <person name="Zhang Y."/>
            <person name="Wang D."/>
            <person name="Peng Z."/>
            <person name="Zheng S."/>
            <person name="Shao F."/>
            <person name="Tao W."/>
        </authorList>
    </citation>
    <scope>NUCLEOTIDE SEQUENCE</scope>
    <source>
        <strain evidence="1">Chongqing</strain>
    </source>
</reference>
<sequence>QVKSLGVVFDRQSFEMHVNNIMRSAYFHLLNISRIRLLHTTDSTAILVHALVGFRIDFCNSLMFGLPHKPLRKLQFVQNSAAHIITFIVHFSPVLYHLHWLPVKLRIEYKILLQSTLYISDLLHTYTPKHTLRSSSSIFLIVPHVTMEFRAFSRAAPHLWNSLPQSILDCDCLNTFRSWLKSHLSSVQIHF</sequence>
<dbReference type="EMBL" id="MU551660">
    <property type="protein sequence ID" value="KAI5619791.1"/>
    <property type="molecule type" value="Genomic_DNA"/>
</dbReference>
<name>A0AAD5AP85_SILAS</name>
<evidence type="ECO:0000313" key="2">
    <source>
        <dbReference type="Proteomes" id="UP001205998"/>
    </source>
</evidence>
<feature type="non-terminal residue" evidence="1">
    <location>
        <position position="191"/>
    </location>
</feature>
<comment type="caution">
    <text evidence="1">The sequence shown here is derived from an EMBL/GenBank/DDBJ whole genome shotgun (WGS) entry which is preliminary data.</text>
</comment>
<dbReference type="AlphaFoldDB" id="A0AAD5AP85"/>
<protein>
    <submittedName>
        <fullName evidence="1">Uncharacterized protein</fullName>
    </submittedName>
</protein>
<accession>A0AAD5AP85</accession>
<evidence type="ECO:0000313" key="1">
    <source>
        <dbReference type="EMBL" id="KAI5619791.1"/>
    </source>
</evidence>
<gene>
    <name evidence="1" type="ORF">C0J50_20557</name>
</gene>
<dbReference type="Proteomes" id="UP001205998">
    <property type="component" value="Unassembled WGS sequence"/>
</dbReference>